<keyword evidence="1" id="KW-1133">Transmembrane helix</keyword>
<feature type="domain" description="DUF3566" evidence="2">
    <location>
        <begin position="3"/>
        <end position="111"/>
    </location>
</feature>
<dbReference type="STRING" id="1686286.GCA_900092335_00755"/>
<keyword evidence="4" id="KW-1185">Reference proteome</keyword>
<comment type="caution">
    <text evidence="3">The sequence shown here is derived from an EMBL/GenBank/DDBJ whole genome shotgun (WGS) entry which is preliminary data.</text>
</comment>
<proteinExistence type="predicted"/>
<evidence type="ECO:0000256" key="1">
    <source>
        <dbReference type="SAM" id="Phobius"/>
    </source>
</evidence>
<dbReference type="AlphaFoldDB" id="A0A540R7X5"/>
<gene>
    <name evidence="3" type="ORF">EJK80_04715</name>
</gene>
<dbReference type="EMBL" id="VHIR01000005">
    <property type="protein sequence ID" value="TQE43843.1"/>
    <property type="molecule type" value="Genomic_DNA"/>
</dbReference>
<evidence type="ECO:0000313" key="3">
    <source>
        <dbReference type="EMBL" id="TQE43843.1"/>
    </source>
</evidence>
<dbReference type="Proteomes" id="UP000318080">
    <property type="component" value="Unassembled WGS sequence"/>
</dbReference>
<feature type="transmembrane region" description="Helical" evidence="1">
    <location>
        <begin position="90"/>
        <end position="109"/>
    </location>
</feature>
<dbReference type="Pfam" id="PF12089">
    <property type="entry name" value="DUF3566"/>
    <property type="match status" value="1"/>
</dbReference>
<evidence type="ECO:0000259" key="2">
    <source>
        <dbReference type="Pfam" id="PF12089"/>
    </source>
</evidence>
<dbReference type="GeneID" id="79852073"/>
<feature type="transmembrane region" description="Helical" evidence="1">
    <location>
        <begin position="62"/>
        <end position="83"/>
    </location>
</feature>
<feature type="transmembrane region" description="Helical" evidence="1">
    <location>
        <begin position="21"/>
        <end position="42"/>
    </location>
</feature>
<dbReference type="InterPro" id="IPR021949">
    <property type="entry name" value="DUF3566_TM"/>
</dbReference>
<dbReference type="RefSeq" id="WP_066492763.1">
    <property type="nucleotide sequence ID" value="NZ_JANIKK010000005.1"/>
</dbReference>
<evidence type="ECO:0000313" key="4">
    <source>
        <dbReference type="Proteomes" id="UP000318080"/>
    </source>
</evidence>
<reference evidence="3 4" key="1">
    <citation type="submission" date="2019-06" db="EMBL/GenBank/DDBJ databases">
        <title>Draft genome of C. phoceense Strain 272.</title>
        <authorList>
            <person name="Pacheco L.G.C."/>
            <person name="Barberis C.M."/>
            <person name="Almuzara M.N."/>
            <person name="Traglia G.M."/>
            <person name="Santos C.S."/>
            <person name="Rocha D.J.P.G."/>
            <person name="Aguiar E.R.G.R."/>
            <person name="Vay C.A."/>
        </authorList>
    </citation>
    <scope>NUCLEOTIDE SEQUENCE [LARGE SCALE GENOMIC DNA]</scope>
    <source>
        <strain evidence="3 4">272</strain>
    </source>
</reference>
<protein>
    <submittedName>
        <fullName evidence="3">DUF3566 domain-containing protein</fullName>
    </submittedName>
</protein>
<organism evidence="3 4">
    <name type="scientific">Corynebacterium phoceense</name>
    <dbReference type="NCBI Taxonomy" id="1686286"/>
    <lineage>
        <taxon>Bacteria</taxon>
        <taxon>Bacillati</taxon>
        <taxon>Actinomycetota</taxon>
        <taxon>Actinomycetes</taxon>
        <taxon>Mycobacteriales</taxon>
        <taxon>Corynebacteriaceae</taxon>
        <taxon>Corynebacterium</taxon>
    </lineage>
</organism>
<name>A0A540R7X5_9CORY</name>
<keyword evidence="1" id="KW-0812">Transmembrane</keyword>
<sequence length="112" mass="11923">MARRDVTLKRIAPLSAFRVGLAFSLIGLVAWLLALCLVWFGMDMAGVWDSLNSLIGDVGGGITITFGMVLSIGALFGAIMAVLMTILAPLLAVIYNAVVDLFGGFVLRLTDY</sequence>
<keyword evidence="1" id="KW-0472">Membrane</keyword>
<accession>A0A540R7X5</accession>